<protein>
    <submittedName>
        <fullName evidence="6">Aldehyde dehydrogenase (Acceptor)</fullName>
    </submittedName>
</protein>
<evidence type="ECO:0000256" key="4">
    <source>
        <dbReference type="RuleBase" id="RU003345"/>
    </source>
</evidence>
<evidence type="ECO:0000313" key="6">
    <source>
        <dbReference type="EMBL" id="SDW17102.1"/>
    </source>
</evidence>
<evidence type="ECO:0000259" key="5">
    <source>
        <dbReference type="Pfam" id="PF00171"/>
    </source>
</evidence>
<sequence>MDPYKYVKDEPYKLYINGEFLESESGETMDVINPVNNQSFAKVYKGGENDVKKAIKAAKDAFDKGPWGKMTNLERSKLLLKFKDTLAKKQEEFACLETLDCGKLYPSVLYYELPQSLDAFEYYAGKARCIEGKVVPVDGGGNYLNYVNWEPYGVVAEILPWNGPLMMGCQKIAAILAAGNTVIVKPSSWASLSWLALASVFEEAGFPKGVVNIVTGPGSLVGEVLVKDKDVDMISMTGGTETGRKVFNAASSTIKDLALELGGKSPNIIFEDVDIENAAKWALHGFTLNSGQVCVSGTRIIVQESIYDKFVEALCRYSNEFKPGDGFNYEKGVNFGPLISKEHYNNVCNYIEKGIKEGATLIKDGRCVAEELKDGNFILPTIFTDITPEMTIFQEEIFGPVVCVSKFKTEEEAINLANLVDYGLAGAVFTKDVARAHRVAAKIKGGQIYINTYFSKGMVESPGAGWKQSGIGVAGIHKYMRSKTIFVELGDNVNPPF</sequence>
<dbReference type="SUPFAM" id="SSF53720">
    <property type="entry name" value="ALDH-like"/>
    <property type="match status" value="1"/>
</dbReference>
<keyword evidence="7" id="KW-1185">Reference proteome</keyword>
<keyword evidence="2 4" id="KW-0560">Oxidoreductase</keyword>
<dbReference type="InterPro" id="IPR015590">
    <property type="entry name" value="Aldehyde_DH_dom"/>
</dbReference>
<dbReference type="EMBL" id="FNNG01000001">
    <property type="protein sequence ID" value="SDW17102.1"/>
    <property type="molecule type" value="Genomic_DNA"/>
</dbReference>
<organism evidence="6 7">
    <name type="scientific">Tepidimicrobium xylanilyticum</name>
    <dbReference type="NCBI Taxonomy" id="1123352"/>
    <lineage>
        <taxon>Bacteria</taxon>
        <taxon>Bacillati</taxon>
        <taxon>Bacillota</taxon>
        <taxon>Tissierellia</taxon>
        <taxon>Tissierellales</taxon>
        <taxon>Tepidimicrobiaceae</taxon>
        <taxon>Tepidimicrobium</taxon>
    </lineage>
</organism>
<accession>A0A1H2RCD8</accession>
<dbReference type="AlphaFoldDB" id="A0A1H2RCD8"/>
<dbReference type="Gene3D" id="3.40.309.10">
    <property type="entry name" value="Aldehyde Dehydrogenase, Chain A, domain 2"/>
    <property type="match status" value="1"/>
</dbReference>
<dbReference type="InterPro" id="IPR029510">
    <property type="entry name" value="Ald_DH_CS_GLU"/>
</dbReference>
<evidence type="ECO:0000256" key="2">
    <source>
        <dbReference type="ARBA" id="ARBA00023002"/>
    </source>
</evidence>
<evidence type="ECO:0000256" key="1">
    <source>
        <dbReference type="ARBA" id="ARBA00009986"/>
    </source>
</evidence>
<dbReference type="Proteomes" id="UP000198828">
    <property type="component" value="Unassembled WGS sequence"/>
</dbReference>
<dbReference type="FunFam" id="3.40.605.10:FF:000007">
    <property type="entry name" value="NAD/NADP-dependent betaine aldehyde dehydrogenase"/>
    <property type="match status" value="1"/>
</dbReference>
<dbReference type="FunFam" id="3.40.309.10:FF:000012">
    <property type="entry name" value="Betaine aldehyde dehydrogenase"/>
    <property type="match status" value="1"/>
</dbReference>
<dbReference type="PROSITE" id="PS00687">
    <property type="entry name" value="ALDEHYDE_DEHYDR_GLU"/>
    <property type="match status" value="1"/>
</dbReference>
<proteinExistence type="inferred from homology"/>
<name>A0A1H2RCD8_9FIRM</name>
<comment type="similarity">
    <text evidence="1 4">Belongs to the aldehyde dehydrogenase family.</text>
</comment>
<dbReference type="OrthoDB" id="9762913at2"/>
<reference evidence="6 7" key="1">
    <citation type="submission" date="2016-10" db="EMBL/GenBank/DDBJ databases">
        <authorList>
            <person name="de Groot N.N."/>
        </authorList>
    </citation>
    <scope>NUCLEOTIDE SEQUENCE [LARGE SCALE GENOMIC DNA]</scope>
    <source>
        <strain evidence="6 7">DSM 23310</strain>
    </source>
</reference>
<dbReference type="InterPro" id="IPR016161">
    <property type="entry name" value="Ald_DH/histidinol_DH"/>
</dbReference>
<dbReference type="Gene3D" id="3.40.605.10">
    <property type="entry name" value="Aldehyde Dehydrogenase, Chain A, domain 1"/>
    <property type="match status" value="1"/>
</dbReference>
<dbReference type="RefSeq" id="WP_093750413.1">
    <property type="nucleotide sequence ID" value="NZ_FNNG01000001.1"/>
</dbReference>
<evidence type="ECO:0000313" key="7">
    <source>
        <dbReference type="Proteomes" id="UP000198828"/>
    </source>
</evidence>
<dbReference type="GO" id="GO:0016620">
    <property type="term" value="F:oxidoreductase activity, acting on the aldehyde or oxo group of donors, NAD or NADP as acceptor"/>
    <property type="evidence" value="ECO:0007669"/>
    <property type="project" value="InterPro"/>
</dbReference>
<dbReference type="Pfam" id="PF00171">
    <property type="entry name" value="Aldedh"/>
    <property type="match status" value="1"/>
</dbReference>
<gene>
    <name evidence="6" type="ORF">SAMN05660923_00343</name>
</gene>
<dbReference type="InterPro" id="IPR016162">
    <property type="entry name" value="Ald_DH_N"/>
</dbReference>
<dbReference type="PANTHER" id="PTHR11699">
    <property type="entry name" value="ALDEHYDE DEHYDROGENASE-RELATED"/>
    <property type="match status" value="1"/>
</dbReference>
<dbReference type="InterPro" id="IPR016163">
    <property type="entry name" value="Ald_DH_C"/>
</dbReference>
<feature type="active site" evidence="3">
    <location>
        <position position="260"/>
    </location>
</feature>
<evidence type="ECO:0000256" key="3">
    <source>
        <dbReference type="PROSITE-ProRule" id="PRU10007"/>
    </source>
</evidence>
<feature type="domain" description="Aldehyde dehydrogenase" evidence="5">
    <location>
        <begin position="21"/>
        <end position="483"/>
    </location>
</feature>